<dbReference type="Pfam" id="PF01464">
    <property type="entry name" value="SLT"/>
    <property type="match status" value="1"/>
</dbReference>
<dbReference type="EMBL" id="UOET01000320">
    <property type="protein sequence ID" value="VAW29086.1"/>
    <property type="molecule type" value="Genomic_DNA"/>
</dbReference>
<organism evidence="2">
    <name type="scientific">hydrothermal vent metagenome</name>
    <dbReference type="NCBI Taxonomy" id="652676"/>
    <lineage>
        <taxon>unclassified sequences</taxon>
        <taxon>metagenomes</taxon>
        <taxon>ecological metagenomes</taxon>
    </lineage>
</organism>
<sequence>YMPLVESGLRNVVSPAHAVGFWQLLKSTAREYGLEVDNQVDERYDVEKSTRAASRYLKKSYKRFGSWTLVVASFNAGQKRIARFMKQQKAKSFYDLLVADETSRYIYRMLAFKMIFENPEHYGFYINPSQEYPVIPTHNIEVKGAVKDWADFAHAHGISYKLLKYFNPWLRKTYLKNFHHKTYEIKIPNAPFNMTDAKLKE</sequence>
<name>A0A3B0VAQ7_9ZZZZ</name>
<evidence type="ECO:0000259" key="1">
    <source>
        <dbReference type="Pfam" id="PF01464"/>
    </source>
</evidence>
<evidence type="ECO:0000313" key="2">
    <source>
        <dbReference type="EMBL" id="VAW29086.1"/>
    </source>
</evidence>
<accession>A0A3B0VAQ7</accession>
<dbReference type="PANTHER" id="PTHR37423">
    <property type="entry name" value="SOLUBLE LYTIC MUREIN TRANSGLYCOSYLASE-RELATED"/>
    <property type="match status" value="1"/>
</dbReference>
<dbReference type="InterPro" id="IPR008258">
    <property type="entry name" value="Transglycosylase_SLT_dom_1"/>
</dbReference>
<dbReference type="PANTHER" id="PTHR37423:SF2">
    <property type="entry name" value="MEMBRANE-BOUND LYTIC MUREIN TRANSGLYCOSYLASE C"/>
    <property type="match status" value="1"/>
</dbReference>
<dbReference type="AlphaFoldDB" id="A0A3B0VAQ7"/>
<feature type="domain" description="Transglycosylase SLT" evidence="1">
    <location>
        <begin position="5"/>
        <end position="94"/>
    </location>
</feature>
<reference evidence="2" key="1">
    <citation type="submission" date="2018-06" db="EMBL/GenBank/DDBJ databases">
        <authorList>
            <person name="Zhirakovskaya E."/>
        </authorList>
    </citation>
    <scope>NUCLEOTIDE SEQUENCE</scope>
</reference>
<dbReference type="InterPro" id="IPR023346">
    <property type="entry name" value="Lysozyme-like_dom_sf"/>
</dbReference>
<proteinExistence type="predicted"/>
<dbReference type="CDD" id="cd16894">
    <property type="entry name" value="MltD-like"/>
    <property type="match status" value="1"/>
</dbReference>
<feature type="non-terminal residue" evidence="2">
    <location>
        <position position="1"/>
    </location>
</feature>
<protein>
    <submittedName>
        <fullName evidence="2">Membrane-bound lytic murein transglycosylase D</fullName>
    </submittedName>
</protein>
<dbReference type="Gene3D" id="1.10.530.10">
    <property type="match status" value="1"/>
</dbReference>
<dbReference type="SUPFAM" id="SSF53955">
    <property type="entry name" value="Lysozyme-like"/>
    <property type="match status" value="1"/>
</dbReference>
<gene>
    <name evidence="2" type="ORF">MNBD_BACTEROID07-1428</name>
</gene>